<dbReference type="Proteomes" id="UP000050525">
    <property type="component" value="Unassembled WGS sequence"/>
</dbReference>
<accession>A0A151N599</accession>
<protein>
    <submittedName>
        <fullName evidence="1">Uncharacterized protein</fullName>
    </submittedName>
</protein>
<comment type="caution">
    <text evidence="1">The sequence shown here is derived from an EMBL/GenBank/DDBJ whole genome shotgun (WGS) entry which is preliminary data.</text>
</comment>
<organism evidence="1 2">
    <name type="scientific">Alligator mississippiensis</name>
    <name type="common">American alligator</name>
    <dbReference type="NCBI Taxonomy" id="8496"/>
    <lineage>
        <taxon>Eukaryota</taxon>
        <taxon>Metazoa</taxon>
        <taxon>Chordata</taxon>
        <taxon>Craniata</taxon>
        <taxon>Vertebrata</taxon>
        <taxon>Euteleostomi</taxon>
        <taxon>Archelosauria</taxon>
        <taxon>Archosauria</taxon>
        <taxon>Crocodylia</taxon>
        <taxon>Alligatoridae</taxon>
        <taxon>Alligatorinae</taxon>
        <taxon>Alligator</taxon>
    </lineage>
</organism>
<reference evidence="1 2" key="1">
    <citation type="journal article" date="2012" name="Genome Biol.">
        <title>Sequencing three crocodilian genomes to illuminate the evolution of archosaurs and amniotes.</title>
        <authorList>
            <person name="St John J.A."/>
            <person name="Braun E.L."/>
            <person name="Isberg S.R."/>
            <person name="Miles L.G."/>
            <person name="Chong A.Y."/>
            <person name="Gongora J."/>
            <person name="Dalzell P."/>
            <person name="Moran C."/>
            <person name="Bed'hom B."/>
            <person name="Abzhanov A."/>
            <person name="Burgess S.C."/>
            <person name="Cooksey A.M."/>
            <person name="Castoe T.A."/>
            <person name="Crawford N.G."/>
            <person name="Densmore L.D."/>
            <person name="Drew J.C."/>
            <person name="Edwards S.V."/>
            <person name="Faircloth B.C."/>
            <person name="Fujita M.K."/>
            <person name="Greenwold M.J."/>
            <person name="Hoffmann F.G."/>
            <person name="Howard J.M."/>
            <person name="Iguchi T."/>
            <person name="Janes D.E."/>
            <person name="Khan S.Y."/>
            <person name="Kohno S."/>
            <person name="de Koning A.J."/>
            <person name="Lance S.L."/>
            <person name="McCarthy F.M."/>
            <person name="McCormack J.E."/>
            <person name="Merchant M.E."/>
            <person name="Peterson D.G."/>
            <person name="Pollock D.D."/>
            <person name="Pourmand N."/>
            <person name="Raney B.J."/>
            <person name="Roessler K.A."/>
            <person name="Sanford J.R."/>
            <person name="Sawyer R.H."/>
            <person name="Schmidt C.J."/>
            <person name="Triplett E.W."/>
            <person name="Tuberville T.D."/>
            <person name="Venegas-Anaya M."/>
            <person name="Howard J.T."/>
            <person name="Jarvis E.D."/>
            <person name="Guillette L.J.Jr."/>
            <person name="Glenn T.C."/>
            <person name="Green R.E."/>
            <person name="Ray D.A."/>
        </authorList>
    </citation>
    <scope>NUCLEOTIDE SEQUENCE [LARGE SCALE GENOMIC DNA]</scope>
    <source>
        <strain evidence="1">KSC_2009_1</strain>
    </source>
</reference>
<dbReference type="EMBL" id="AKHW03004011">
    <property type="protein sequence ID" value="KYO31941.1"/>
    <property type="molecule type" value="Genomic_DNA"/>
</dbReference>
<proteinExistence type="predicted"/>
<keyword evidence="2" id="KW-1185">Reference proteome</keyword>
<name>A0A151N599_ALLMI</name>
<dbReference type="AlphaFoldDB" id="A0A151N599"/>
<gene>
    <name evidence="1" type="ORF">Y1Q_0012170</name>
</gene>
<sequence length="113" mass="12362">MWWLLSVDTKLAISLLKLAIPASLHYISHLFGMGKVTARKAVLDICGTLQTVLGRTMLQTTLSLALAPCSQCLGLGEARISWLTGMWSWWCPAFSPAEDNIAAGISTFLHQLM</sequence>
<evidence type="ECO:0000313" key="2">
    <source>
        <dbReference type="Proteomes" id="UP000050525"/>
    </source>
</evidence>
<evidence type="ECO:0000313" key="1">
    <source>
        <dbReference type="EMBL" id="KYO31941.1"/>
    </source>
</evidence>